<comment type="caution">
    <text evidence="1">The sequence shown here is derived from an EMBL/GenBank/DDBJ whole genome shotgun (WGS) entry which is preliminary data.</text>
</comment>
<protein>
    <submittedName>
        <fullName evidence="1">Uncharacterized protein</fullName>
    </submittedName>
</protein>
<sequence>MFYNLADYTPGLLDGLKSSGALPVGVDSRIFCDAEAEFSSLLETVPWLGALHRVSMALGAGGSLPASFEFWPSFAETDAILACALPGAGVGEAAVHAWFSGHPRLRDVAALSWLRGGLEDLLLPEEADGSRLALGRLMVRELPSVDRILWMRLEESSLRADLSADGWALCVGEMCLRVQDMDAPMVLEPAALASGLGRAPMSLWEDVVRGQLARRGASGRPAARRFSSIRAMVERDAFGFMADLGVCNYVLRGLGCQLVQPGETDWLARLHSELGVSTQAEIRRQVSRMLARGCARVVARHGFLGGFLKSDQHRDAGVPRVYLKSFARAFASELFFLQKESLLEQMGSLAGVGGVFYQAVTGRLWPFFAQERLSLTHGLALAPSRDSLALGYEREIAGSGVSLHGPKHGVELSIAGTVAGLGNGV</sequence>
<dbReference type="Proteomes" id="UP000078486">
    <property type="component" value="Unassembled WGS sequence"/>
</dbReference>
<evidence type="ECO:0000313" key="1">
    <source>
        <dbReference type="EMBL" id="OAM91524.1"/>
    </source>
</evidence>
<dbReference type="AlphaFoldDB" id="A0A178INR5"/>
<reference evidence="1 2" key="1">
    <citation type="submission" date="2016-01" db="EMBL/GenBank/DDBJ databases">
        <title>High potential of lignocellulose degradation of a new Verrucomicrobia species.</title>
        <authorList>
            <person name="Wang Y."/>
            <person name="Shi Y."/>
            <person name="Qiu Z."/>
            <person name="Liu S."/>
            <person name="Yang H."/>
        </authorList>
    </citation>
    <scope>NUCLEOTIDE SEQUENCE [LARGE SCALE GENOMIC DNA]</scope>
    <source>
        <strain evidence="1 2">TSB47</strain>
    </source>
</reference>
<keyword evidence="2" id="KW-1185">Reference proteome</keyword>
<name>A0A178INR5_9BACT</name>
<dbReference type="STRING" id="1184151.AW736_02480"/>
<organism evidence="1 2">
    <name type="scientific">Termitidicoccus mucosus</name>
    <dbReference type="NCBI Taxonomy" id="1184151"/>
    <lineage>
        <taxon>Bacteria</taxon>
        <taxon>Pseudomonadati</taxon>
        <taxon>Verrucomicrobiota</taxon>
        <taxon>Opitutia</taxon>
        <taxon>Opitutales</taxon>
        <taxon>Opitutaceae</taxon>
        <taxon>Termitidicoccus</taxon>
    </lineage>
</organism>
<evidence type="ECO:0000313" key="2">
    <source>
        <dbReference type="Proteomes" id="UP000078486"/>
    </source>
</evidence>
<gene>
    <name evidence="1" type="ORF">AW736_02480</name>
</gene>
<dbReference type="EMBL" id="LRRQ01000023">
    <property type="protein sequence ID" value="OAM91524.1"/>
    <property type="molecule type" value="Genomic_DNA"/>
</dbReference>
<proteinExistence type="predicted"/>
<accession>A0A178INR5</accession>